<evidence type="ECO:0000256" key="1">
    <source>
        <dbReference type="SAM" id="MobiDB-lite"/>
    </source>
</evidence>
<evidence type="ECO:0000259" key="3">
    <source>
        <dbReference type="Pfam" id="PF25547"/>
    </source>
</evidence>
<dbReference type="GO" id="GO:0050135">
    <property type="term" value="F:NADP+ nucleosidase activity"/>
    <property type="evidence" value="ECO:0007669"/>
    <property type="project" value="InterPro"/>
</dbReference>
<feature type="region of interest" description="Disordered" evidence="1">
    <location>
        <begin position="412"/>
        <end position="507"/>
    </location>
</feature>
<feature type="compositionally biased region" description="Low complexity" evidence="1">
    <location>
        <begin position="416"/>
        <end position="427"/>
    </location>
</feature>
<dbReference type="Proteomes" id="UP000063699">
    <property type="component" value="Chromosome"/>
</dbReference>
<keyword evidence="5" id="KW-1185">Reference proteome</keyword>
<feature type="domain" description="Outer membrane channel protein CpnT-like N-terminal" evidence="3">
    <location>
        <begin position="12"/>
        <end position="116"/>
    </location>
</feature>
<evidence type="ECO:0000313" key="5">
    <source>
        <dbReference type="Proteomes" id="UP000063699"/>
    </source>
</evidence>
<feature type="compositionally biased region" description="Pro residues" evidence="1">
    <location>
        <begin position="434"/>
        <end position="449"/>
    </location>
</feature>
<feature type="compositionally biased region" description="Gly residues" evidence="1">
    <location>
        <begin position="315"/>
        <end position="337"/>
    </location>
</feature>
<feature type="compositionally biased region" description="Low complexity" evidence="1">
    <location>
        <begin position="450"/>
        <end position="488"/>
    </location>
</feature>
<proteinExistence type="predicted"/>
<evidence type="ECO:0000313" key="4">
    <source>
        <dbReference type="EMBL" id="ALG13636.1"/>
    </source>
</evidence>
<dbReference type="Pfam" id="PF25547">
    <property type="entry name" value="WXG100_2"/>
    <property type="match status" value="1"/>
</dbReference>
<reference evidence="4 5" key="1">
    <citation type="submission" date="2015-07" db="EMBL/GenBank/DDBJ databases">
        <title>Genome sequencing of Kibdelosporangium phytohabitans.</title>
        <authorList>
            <person name="Qin S."/>
            <person name="Xing K."/>
        </authorList>
    </citation>
    <scope>NUCLEOTIDE SEQUENCE [LARGE SCALE GENOMIC DNA]</scope>
    <source>
        <strain evidence="4 5">KLBMP1111</strain>
    </source>
</reference>
<sequence length="743" mass="74788">MGIELPAELAGIAARTGVKWPSADEDKMREVAQAWRDTGKKIDTLISEADTTARSALNTTQGAGADAARRHWGTFVQPDTGHLTRLAKGCVSNADKLDHAADQIGQAKLAIVRELTPLAKNVDVAEHAAQAGDPTALLGLDTAIRGAAANLADLHSTLVTAVQPVSGVVMDTVEPLVNTNPGGAGQSLLTPVTGLADGAGKVVTDASAAVSPIVDSAAGAAQQVAGGQASPGVLPVAGGGHGPGVLSPIVDNVAGAVPPVVGSGHGPGVLPPVVDNVAGVVPPVVGGGHGPGVVPPVGVPGVAPPVVDPDQFGPGQFGPGHGGSAGSPGQFGPGHGGPAEPPGHAFPPGAGHSDPVTGPLPALVDAPTPPAGFPRPDHGVQIAGAAAVLDAPPPPPATQPPVQQAPAGIPAQATIGQPPAASPASPFVGGGAAVPPPQATASPVVPPPVAGAQPVVPPQQQSPQQQSPQQQGPRAPLPPAAVAVTAEPGRQQPPPPVAVPAAAPGKPEQDRDAVIALWLVRMFPIGHMPVAAARPSRQLPPPSAEFDYAAGMRFEPNDHPQSDLVDDTDALALAGGEEVVPGPSIPAGAVTRDHDPLAGQNERDWARRFVVREGSGRDTADTEYAWPPSELFPEGATAPGEPEVLEPGTLIDRFGAPDGRVFAEAGIPFAQRSLPPSYVHAEYRRYRVLRPLPVWRGVSAAWFGQTGGGVRYRTTHPALDLIALGYVAEEPAEQSVQETGNEG</sequence>
<accession>A0A0N9IFJ8</accession>
<dbReference type="AlphaFoldDB" id="A0A0N9IFJ8"/>
<dbReference type="RefSeq" id="WP_054295522.1">
    <property type="nucleotide sequence ID" value="NZ_CP012752.1"/>
</dbReference>
<feature type="region of interest" description="Disordered" evidence="1">
    <location>
        <begin position="388"/>
        <end position="407"/>
    </location>
</feature>
<dbReference type="STRING" id="860235.AOZ06_48330"/>
<protein>
    <recommendedName>
        <fullName evidence="6">DUF4237 domain-containing protein</fullName>
    </recommendedName>
</protein>
<organism evidence="4 5">
    <name type="scientific">Kibdelosporangium phytohabitans</name>
    <dbReference type="NCBI Taxonomy" id="860235"/>
    <lineage>
        <taxon>Bacteria</taxon>
        <taxon>Bacillati</taxon>
        <taxon>Actinomycetota</taxon>
        <taxon>Actinomycetes</taxon>
        <taxon>Pseudonocardiales</taxon>
        <taxon>Pseudonocardiaceae</taxon>
        <taxon>Kibdelosporangium</taxon>
    </lineage>
</organism>
<evidence type="ECO:0000259" key="2">
    <source>
        <dbReference type="Pfam" id="PF14021"/>
    </source>
</evidence>
<dbReference type="PANTHER" id="PTHR42059:SF1">
    <property type="entry name" value="TNT DOMAIN-CONTAINING PROTEIN"/>
    <property type="match status" value="1"/>
</dbReference>
<dbReference type="InterPro" id="IPR025331">
    <property type="entry name" value="TNT"/>
</dbReference>
<feature type="domain" description="TNT" evidence="2">
    <location>
        <begin position="645"/>
        <end position="728"/>
    </location>
</feature>
<dbReference type="EMBL" id="CP012752">
    <property type="protein sequence ID" value="ALG13636.1"/>
    <property type="molecule type" value="Genomic_DNA"/>
</dbReference>
<dbReference type="KEGG" id="kphy:AOZ06_48330"/>
<feature type="region of interest" description="Disordered" evidence="1">
    <location>
        <begin position="302"/>
        <end position="378"/>
    </location>
</feature>
<gene>
    <name evidence="4" type="ORF">AOZ06_48330</name>
</gene>
<dbReference type="PANTHER" id="PTHR42059">
    <property type="entry name" value="TNT DOMAIN-CONTAINING PROTEIN"/>
    <property type="match status" value="1"/>
</dbReference>
<dbReference type="InterPro" id="IPR053024">
    <property type="entry name" value="Fungal_surface_NADase"/>
</dbReference>
<dbReference type="Pfam" id="PF14021">
    <property type="entry name" value="TNT"/>
    <property type="match status" value="1"/>
</dbReference>
<dbReference type="InterPro" id="IPR057746">
    <property type="entry name" value="CpnT-like_N"/>
</dbReference>
<dbReference type="OrthoDB" id="4745173at2"/>
<name>A0A0N9IFJ8_9PSEU</name>
<evidence type="ECO:0008006" key="6">
    <source>
        <dbReference type="Google" id="ProtNLM"/>
    </source>
</evidence>